<dbReference type="CDD" id="cd01347">
    <property type="entry name" value="ligand_gated_channel"/>
    <property type="match status" value="1"/>
</dbReference>
<comment type="caution">
    <text evidence="20">The sequence shown here is derived from an EMBL/GenBank/DDBJ whole genome shotgun (WGS) entry which is preliminary data.</text>
</comment>
<keyword evidence="21" id="KW-1185">Reference proteome</keyword>
<evidence type="ECO:0000259" key="18">
    <source>
        <dbReference type="Pfam" id="PF00593"/>
    </source>
</evidence>
<comment type="similarity">
    <text evidence="2 14 15">Belongs to the TonB-dependent receptor family.</text>
</comment>
<keyword evidence="6 14" id="KW-0812">Transmembrane</keyword>
<evidence type="ECO:0000259" key="19">
    <source>
        <dbReference type="Pfam" id="PF07715"/>
    </source>
</evidence>
<evidence type="ECO:0000256" key="17">
    <source>
        <dbReference type="SAM" id="SignalP"/>
    </source>
</evidence>
<feature type="signal peptide" evidence="17">
    <location>
        <begin position="1"/>
        <end position="28"/>
    </location>
</feature>
<dbReference type="RefSeq" id="WP_202835825.1">
    <property type="nucleotide sequence ID" value="NZ_JAETWB010000074.1"/>
</dbReference>
<evidence type="ECO:0000256" key="12">
    <source>
        <dbReference type="ARBA" id="ARBA00023170"/>
    </source>
</evidence>
<dbReference type="PROSITE" id="PS52016">
    <property type="entry name" value="TONB_DEPENDENT_REC_3"/>
    <property type="match status" value="1"/>
</dbReference>
<evidence type="ECO:0000256" key="7">
    <source>
        <dbReference type="ARBA" id="ARBA00022729"/>
    </source>
</evidence>
<sequence>MKSMQHGSVLVFGVLMVTAPMAPHQATAQDAPAGSITLPTLDVQSRAESGTGAVPGYVARQSTSGTKTDTPILETPQAVSVVPRDQLDAQAVQDTQQALRYVPGGLAEPYGSDVRYGWSTVRGYSLQNAQFLDGLRLPYNLYAVPQVEPWGLERLELLRGPASVLYGQIPPGGMLNMISRRPTDVRTREVQLQTGSFDRLQGAFDVGGPIDAEGRYLYRFNGMARDSGTQVDELRDRRLFLAPSFTWRISPDTSVTLLSYWQRDDSGVQQFLPPRGTLQSNPNGTIPFNRFVGERAANNFDRDQWGVGYAFSHRFNDTFAVRQNLRYSRINFDMNVVRGLGLQADLRTLNRTAVAIRDHADAFTVDNQGEARFATGPLAHTVLAGIDYRRGTADLGFGRAAAPTIDIFNPVYGRPFALPTSYNTTNTFTTQNQVGAYVQDQIRLGGWVLTLSGRHDWVDTDTENRLTNRNIAQSDRAASGRVGLNYLFESGFAPYVAWSQSFQPQVGISAAGLPFRPTRGEQWEVGLRYQPPGVNALVSVAAFDSTLSNVLTTDPSNSLFQIQTGEARVRGVEVEGRATLALGLNAIASYTYTDSEVTRSTIANTLGKRLTLTPEHSAALWLDYTLPEGRLAGLGLAGGARYYTGVYGDAPNLFQTPTNTLFDAAIRYDLGRLARGLDGLRVAVNASNLGDKRVVTCASSTDCFFGARRTVLATLSYRW</sequence>
<evidence type="ECO:0000256" key="3">
    <source>
        <dbReference type="ARBA" id="ARBA00022448"/>
    </source>
</evidence>
<keyword evidence="5" id="KW-0410">Iron transport</keyword>
<keyword evidence="8" id="KW-0408">Iron</keyword>
<evidence type="ECO:0000256" key="8">
    <source>
        <dbReference type="ARBA" id="ARBA00023004"/>
    </source>
</evidence>
<dbReference type="Proteomes" id="UP000660885">
    <property type="component" value="Unassembled WGS sequence"/>
</dbReference>
<dbReference type="PANTHER" id="PTHR32552:SF68">
    <property type="entry name" value="FERRICHROME OUTER MEMBRANE TRANSPORTER_PHAGE RECEPTOR"/>
    <property type="match status" value="1"/>
</dbReference>
<feature type="domain" description="TonB-dependent receptor plug" evidence="19">
    <location>
        <begin position="72"/>
        <end position="173"/>
    </location>
</feature>
<organism evidence="20 21">
    <name type="scientific">Belnapia arida</name>
    <dbReference type="NCBI Taxonomy" id="2804533"/>
    <lineage>
        <taxon>Bacteria</taxon>
        <taxon>Pseudomonadati</taxon>
        <taxon>Pseudomonadota</taxon>
        <taxon>Alphaproteobacteria</taxon>
        <taxon>Acetobacterales</taxon>
        <taxon>Roseomonadaceae</taxon>
        <taxon>Belnapia</taxon>
    </lineage>
</organism>
<dbReference type="InterPro" id="IPR010105">
    <property type="entry name" value="TonB_sidphr_rcpt"/>
</dbReference>
<dbReference type="NCBIfam" id="TIGR01783">
    <property type="entry name" value="TonB-siderophor"/>
    <property type="match status" value="1"/>
</dbReference>
<evidence type="ECO:0000256" key="1">
    <source>
        <dbReference type="ARBA" id="ARBA00004571"/>
    </source>
</evidence>
<keyword evidence="13 14" id="KW-0998">Cell outer membrane</keyword>
<keyword evidence="9" id="KW-0406">Ion transport</keyword>
<dbReference type="Gene3D" id="2.40.170.20">
    <property type="entry name" value="TonB-dependent receptor, beta-barrel domain"/>
    <property type="match status" value="1"/>
</dbReference>
<dbReference type="Pfam" id="PF07715">
    <property type="entry name" value="Plug"/>
    <property type="match status" value="1"/>
</dbReference>
<dbReference type="SUPFAM" id="SSF56935">
    <property type="entry name" value="Porins"/>
    <property type="match status" value="1"/>
</dbReference>
<keyword evidence="7 17" id="KW-0732">Signal</keyword>
<evidence type="ECO:0000256" key="9">
    <source>
        <dbReference type="ARBA" id="ARBA00023065"/>
    </source>
</evidence>
<dbReference type="Pfam" id="PF00593">
    <property type="entry name" value="TonB_dep_Rec_b-barrel"/>
    <property type="match status" value="1"/>
</dbReference>
<keyword evidence="12 20" id="KW-0675">Receptor</keyword>
<evidence type="ECO:0000256" key="5">
    <source>
        <dbReference type="ARBA" id="ARBA00022496"/>
    </source>
</evidence>
<name>A0ABS1UEB5_9PROT</name>
<proteinExistence type="inferred from homology"/>
<keyword evidence="4 14" id="KW-1134">Transmembrane beta strand</keyword>
<keyword evidence="10 15" id="KW-0798">TonB box</keyword>
<evidence type="ECO:0000256" key="2">
    <source>
        <dbReference type="ARBA" id="ARBA00009810"/>
    </source>
</evidence>
<evidence type="ECO:0000313" key="21">
    <source>
        <dbReference type="Proteomes" id="UP000660885"/>
    </source>
</evidence>
<evidence type="ECO:0000256" key="14">
    <source>
        <dbReference type="PROSITE-ProRule" id="PRU01360"/>
    </source>
</evidence>
<evidence type="ECO:0000256" key="13">
    <source>
        <dbReference type="ARBA" id="ARBA00023237"/>
    </source>
</evidence>
<protein>
    <submittedName>
        <fullName evidence="20">TonB-dependent siderophore receptor</fullName>
    </submittedName>
</protein>
<dbReference type="InterPro" id="IPR039426">
    <property type="entry name" value="TonB-dep_rcpt-like"/>
</dbReference>
<dbReference type="EMBL" id="JAETWB010000074">
    <property type="protein sequence ID" value="MBL6082495.1"/>
    <property type="molecule type" value="Genomic_DNA"/>
</dbReference>
<comment type="subcellular location">
    <subcellularLocation>
        <location evidence="1 14">Cell outer membrane</location>
        <topology evidence="1 14">Multi-pass membrane protein</topology>
    </subcellularLocation>
</comment>
<feature type="compositionally biased region" description="Polar residues" evidence="16">
    <location>
        <begin position="60"/>
        <end position="69"/>
    </location>
</feature>
<dbReference type="InterPro" id="IPR012910">
    <property type="entry name" value="Plug_dom"/>
</dbReference>
<reference evidence="20 21" key="1">
    <citation type="submission" date="2021-01" db="EMBL/GenBank/DDBJ databases">
        <title>Belnapia mucosa sp. nov. and Belnapia arida sp. nov., isolated from the Tabernas Desert (Almeria, Spain).</title>
        <authorList>
            <person name="Molina-Menor E."/>
            <person name="Vidal-Verdu A."/>
            <person name="Calonge A."/>
            <person name="Satari L."/>
            <person name="Pereto J."/>
            <person name="Porcar M."/>
        </authorList>
    </citation>
    <scope>NUCLEOTIDE SEQUENCE [LARGE SCALE GENOMIC DNA]</scope>
    <source>
        <strain evidence="20 21">T18</strain>
    </source>
</reference>
<evidence type="ECO:0000256" key="16">
    <source>
        <dbReference type="SAM" id="MobiDB-lite"/>
    </source>
</evidence>
<dbReference type="PANTHER" id="PTHR32552">
    <property type="entry name" value="FERRICHROME IRON RECEPTOR-RELATED"/>
    <property type="match status" value="1"/>
</dbReference>
<keyword evidence="11 14" id="KW-0472">Membrane</keyword>
<dbReference type="InterPro" id="IPR000531">
    <property type="entry name" value="Beta-barrel_TonB"/>
</dbReference>
<feature type="domain" description="TonB-dependent receptor-like beta-barrel" evidence="18">
    <location>
        <begin position="247"/>
        <end position="689"/>
    </location>
</feature>
<dbReference type="InterPro" id="IPR036942">
    <property type="entry name" value="Beta-barrel_TonB_sf"/>
</dbReference>
<evidence type="ECO:0000256" key="15">
    <source>
        <dbReference type="RuleBase" id="RU003357"/>
    </source>
</evidence>
<dbReference type="InterPro" id="IPR037066">
    <property type="entry name" value="Plug_dom_sf"/>
</dbReference>
<evidence type="ECO:0000256" key="11">
    <source>
        <dbReference type="ARBA" id="ARBA00023136"/>
    </source>
</evidence>
<keyword evidence="3 14" id="KW-0813">Transport</keyword>
<gene>
    <name evidence="20" type="ORF">JMJ56_31505</name>
</gene>
<dbReference type="Gene3D" id="2.170.130.10">
    <property type="entry name" value="TonB-dependent receptor, plug domain"/>
    <property type="match status" value="1"/>
</dbReference>
<feature type="chain" id="PRO_5046737857" evidence="17">
    <location>
        <begin position="29"/>
        <end position="719"/>
    </location>
</feature>
<evidence type="ECO:0000256" key="6">
    <source>
        <dbReference type="ARBA" id="ARBA00022692"/>
    </source>
</evidence>
<feature type="region of interest" description="Disordered" evidence="16">
    <location>
        <begin position="48"/>
        <end position="71"/>
    </location>
</feature>
<evidence type="ECO:0000256" key="4">
    <source>
        <dbReference type="ARBA" id="ARBA00022452"/>
    </source>
</evidence>
<evidence type="ECO:0000313" key="20">
    <source>
        <dbReference type="EMBL" id="MBL6082495.1"/>
    </source>
</evidence>
<accession>A0ABS1UEB5</accession>
<evidence type="ECO:0000256" key="10">
    <source>
        <dbReference type="ARBA" id="ARBA00023077"/>
    </source>
</evidence>